<evidence type="ECO:0000313" key="3">
    <source>
        <dbReference type="EMBL" id="QKK17582.1"/>
    </source>
</evidence>
<name>A0ABX6PHJ1_9HYPH</name>
<keyword evidence="1 3" id="KW-0489">Methyltransferase</keyword>
<accession>A0ABX6PHJ1</accession>
<dbReference type="EMBL" id="CP054021">
    <property type="protein sequence ID" value="QKK17582.1"/>
    <property type="molecule type" value="Genomic_DNA"/>
</dbReference>
<reference evidence="3 4" key="1">
    <citation type="submission" date="2020-05" db="EMBL/GenBank/DDBJ databases">
        <title>Genome sequences of pea root nodulating Rhizobium spp.</title>
        <authorList>
            <person name="Rahi P."/>
        </authorList>
    </citation>
    <scope>NUCLEOTIDE SEQUENCE [LARGE SCALE GENOMIC DNA]</scope>
    <source>
        <strain evidence="4">JKLM 12A2</strain>
    </source>
</reference>
<dbReference type="PANTHER" id="PTHR43648:SF1">
    <property type="entry name" value="ELECTRON TRANSFER FLAVOPROTEIN BETA SUBUNIT LYSINE METHYLTRANSFERASE"/>
    <property type="match status" value="1"/>
</dbReference>
<keyword evidence="2" id="KW-0808">Transferase</keyword>
<keyword evidence="4" id="KW-1185">Reference proteome</keyword>
<dbReference type="RefSeq" id="WP_138331807.1">
    <property type="nucleotide sequence ID" value="NZ_CP054021.1"/>
</dbReference>
<protein>
    <submittedName>
        <fullName evidence="3">Methyltransferase</fullName>
    </submittedName>
</protein>
<dbReference type="Gene3D" id="3.40.50.150">
    <property type="entry name" value="Vaccinia Virus protein VP39"/>
    <property type="match status" value="1"/>
</dbReference>
<dbReference type="Proteomes" id="UP000305673">
    <property type="component" value="Chromosome"/>
</dbReference>
<dbReference type="GO" id="GO:0008168">
    <property type="term" value="F:methyltransferase activity"/>
    <property type="evidence" value="ECO:0007669"/>
    <property type="project" value="UniProtKB-KW"/>
</dbReference>
<proteinExistence type="predicted"/>
<dbReference type="InterPro" id="IPR029063">
    <property type="entry name" value="SAM-dependent_MTases_sf"/>
</dbReference>
<dbReference type="PANTHER" id="PTHR43648">
    <property type="entry name" value="ELECTRON TRANSFER FLAVOPROTEIN BETA SUBUNIT LYSINE METHYLTRANSFERASE"/>
    <property type="match status" value="1"/>
</dbReference>
<evidence type="ECO:0000256" key="2">
    <source>
        <dbReference type="ARBA" id="ARBA00022679"/>
    </source>
</evidence>
<dbReference type="GO" id="GO:0032259">
    <property type="term" value="P:methylation"/>
    <property type="evidence" value="ECO:0007669"/>
    <property type="project" value="UniProtKB-KW"/>
</dbReference>
<evidence type="ECO:0000256" key="1">
    <source>
        <dbReference type="ARBA" id="ARBA00022603"/>
    </source>
</evidence>
<dbReference type="SUPFAM" id="SSF53335">
    <property type="entry name" value="S-adenosyl-L-methionine-dependent methyltransferases"/>
    <property type="match status" value="1"/>
</dbReference>
<sequence>MKTDPQAFIRANTSLMPPPHVPEISLHLASEAHELWLKTEEELEAIGLPPPFWAFAWAGGQGLARYVLDHPETVRGKRVLDFASGSGLVGIAAVMAGAREVMASDIDPWAEAAVRLNAEANRVSLGFTGADLIGQAVDADVVLAGDVFYDRAFADALVPWFAKLAADGKRVLVGDPGRSYLPRDRLEFCAVYEVPVTRALEDSEIKKTTVWRFAISTRHEISKMFPTNLT</sequence>
<dbReference type="Pfam" id="PF06325">
    <property type="entry name" value="PrmA"/>
    <property type="match status" value="1"/>
</dbReference>
<evidence type="ECO:0000313" key="4">
    <source>
        <dbReference type="Proteomes" id="UP000305673"/>
    </source>
</evidence>
<gene>
    <name evidence="3" type="ORF">FFM53_014570</name>
</gene>
<organism evidence="3 4">
    <name type="scientific">Rhizobium indicum</name>
    <dbReference type="NCBI Taxonomy" id="2583231"/>
    <lineage>
        <taxon>Bacteria</taxon>
        <taxon>Pseudomonadati</taxon>
        <taxon>Pseudomonadota</taxon>
        <taxon>Alphaproteobacteria</taxon>
        <taxon>Hyphomicrobiales</taxon>
        <taxon>Rhizobiaceae</taxon>
        <taxon>Rhizobium/Agrobacterium group</taxon>
        <taxon>Rhizobium</taxon>
    </lineage>
</organism>
<dbReference type="InterPro" id="IPR050078">
    <property type="entry name" value="Ribosomal_L11_MeTrfase_PrmA"/>
</dbReference>